<dbReference type="Proteomes" id="UP000425960">
    <property type="component" value="Chromosome"/>
</dbReference>
<dbReference type="SUPFAM" id="SSF52540">
    <property type="entry name" value="P-loop containing nucleoside triphosphate hydrolases"/>
    <property type="match status" value="1"/>
</dbReference>
<dbReference type="KEGG" id="dov:DSCO28_24130"/>
<feature type="domain" description="ABC transporter" evidence="4">
    <location>
        <begin position="1"/>
        <end position="221"/>
    </location>
</feature>
<dbReference type="FunFam" id="3.40.50.300:FF:000134">
    <property type="entry name" value="Iron-enterobactin ABC transporter ATP-binding protein"/>
    <property type="match status" value="1"/>
</dbReference>
<protein>
    <submittedName>
        <fullName evidence="5">ABC transporter ATP-binding protein</fullName>
    </submittedName>
</protein>
<keyword evidence="3 5" id="KW-0067">ATP-binding</keyword>
<evidence type="ECO:0000256" key="1">
    <source>
        <dbReference type="ARBA" id="ARBA00022448"/>
    </source>
</evidence>
<evidence type="ECO:0000313" key="6">
    <source>
        <dbReference type="Proteomes" id="UP000425960"/>
    </source>
</evidence>
<organism evidence="5 6">
    <name type="scientific">Desulfosarcina ovata subsp. sediminis</name>
    <dbReference type="NCBI Taxonomy" id="885957"/>
    <lineage>
        <taxon>Bacteria</taxon>
        <taxon>Pseudomonadati</taxon>
        <taxon>Thermodesulfobacteriota</taxon>
        <taxon>Desulfobacteria</taxon>
        <taxon>Desulfobacterales</taxon>
        <taxon>Desulfosarcinaceae</taxon>
        <taxon>Desulfosarcina</taxon>
    </lineage>
</organism>
<dbReference type="PROSITE" id="PS50893">
    <property type="entry name" value="ABC_TRANSPORTER_2"/>
    <property type="match status" value="1"/>
</dbReference>
<reference evidence="5 6" key="1">
    <citation type="submission" date="2019-11" db="EMBL/GenBank/DDBJ databases">
        <title>Comparative genomics of hydrocarbon-degrading Desulfosarcina strains.</title>
        <authorList>
            <person name="Watanabe M."/>
            <person name="Kojima H."/>
            <person name="Fukui M."/>
        </authorList>
    </citation>
    <scope>NUCLEOTIDE SEQUENCE [LARGE SCALE GENOMIC DNA]</scope>
    <source>
        <strain evidence="5 6">28bB2T</strain>
    </source>
</reference>
<dbReference type="InterPro" id="IPR017871">
    <property type="entry name" value="ABC_transporter-like_CS"/>
</dbReference>
<dbReference type="GO" id="GO:0016887">
    <property type="term" value="F:ATP hydrolysis activity"/>
    <property type="evidence" value="ECO:0007669"/>
    <property type="project" value="InterPro"/>
</dbReference>
<dbReference type="SMART" id="SM00382">
    <property type="entry name" value="AAA"/>
    <property type="match status" value="1"/>
</dbReference>
<dbReference type="CDD" id="cd03214">
    <property type="entry name" value="ABC_Iron-Siderophores_B12_Hemin"/>
    <property type="match status" value="1"/>
</dbReference>
<dbReference type="RefSeq" id="WP_197743310.1">
    <property type="nucleotide sequence ID" value="NZ_AP021876.1"/>
</dbReference>
<evidence type="ECO:0000256" key="2">
    <source>
        <dbReference type="ARBA" id="ARBA00022741"/>
    </source>
</evidence>
<name>A0A5K7ZNH7_9BACT</name>
<dbReference type="Pfam" id="PF00005">
    <property type="entry name" value="ABC_tran"/>
    <property type="match status" value="1"/>
</dbReference>
<dbReference type="AlphaFoldDB" id="A0A5K7ZNH7"/>
<dbReference type="EMBL" id="AP021876">
    <property type="protein sequence ID" value="BBO81847.1"/>
    <property type="molecule type" value="Genomic_DNA"/>
</dbReference>
<gene>
    <name evidence="5" type="ORF">DSCO28_24130</name>
</gene>
<dbReference type="InterPro" id="IPR003439">
    <property type="entry name" value="ABC_transporter-like_ATP-bd"/>
</dbReference>
<dbReference type="InterPro" id="IPR003593">
    <property type="entry name" value="AAA+_ATPase"/>
</dbReference>
<dbReference type="PANTHER" id="PTHR42794">
    <property type="entry name" value="HEMIN IMPORT ATP-BINDING PROTEIN HMUV"/>
    <property type="match status" value="1"/>
</dbReference>
<sequence>MLDRITFDVLPGQILALLGPNGAGKSTLLKCIDGLLRPQKGCIELNGKPIHGLRRKTIARLMAYVPQTTGEIFPFKVIDMVFLGRYPHGNGHTGNKDLEKAFKALAWMGIEDLAMKDFGAISGGQQQKATIARAIAQEAEVLLLDEPTSNLDIRHQLEVMDLLRYLVKTNSLSAIITMHDLNLAARYADKVIMLENGKIVAAGDPVTALTPKTIASVYRVAVEVGSIRNKPHIIPLKPLTSNVQPRK</sequence>
<dbReference type="PANTHER" id="PTHR42794:SF2">
    <property type="entry name" value="ABC TRANSPORTER ATP-BINDING PROTEIN"/>
    <property type="match status" value="1"/>
</dbReference>
<dbReference type="GO" id="GO:0005524">
    <property type="term" value="F:ATP binding"/>
    <property type="evidence" value="ECO:0007669"/>
    <property type="project" value="UniProtKB-KW"/>
</dbReference>
<evidence type="ECO:0000256" key="3">
    <source>
        <dbReference type="ARBA" id="ARBA00022840"/>
    </source>
</evidence>
<accession>A0A5K7ZNH7</accession>
<keyword evidence="2" id="KW-0547">Nucleotide-binding</keyword>
<evidence type="ECO:0000259" key="4">
    <source>
        <dbReference type="PROSITE" id="PS50893"/>
    </source>
</evidence>
<dbReference type="Gene3D" id="3.40.50.300">
    <property type="entry name" value="P-loop containing nucleotide triphosphate hydrolases"/>
    <property type="match status" value="1"/>
</dbReference>
<keyword evidence="1" id="KW-0813">Transport</keyword>
<dbReference type="PROSITE" id="PS00211">
    <property type="entry name" value="ABC_TRANSPORTER_1"/>
    <property type="match status" value="1"/>
</dbReference>
<proteinExistence type="predicted"/>
<evidence type="ECO:0000313" key="5">
    <source>
        <dbReference type="EMBL" id="BBO81847.1"/>
    </source>
</evidence>
<dbReference type="InterPro" id="IPR027417">
    <property type="entry name" value="P-loop_NTPase"/>
</dbReference>